<dbReference type="EMBL" id="JAFEMO010000004">
    <property type="protein sequence ID" value="KAH7572000.1"/>
    <property type="molecule type" value="Genomic_DNA"/>
</dbReference>
<keyword evidence="3 6" id="KW-0547">Nucleotide-binding</keyword>
<dbReference type="InterPro" id="IPR001245">
    <property type="entry name" value="Ser-Thr/Tyr_kinase_cat_dom"/>
</dbReference>
<evidence type="ECO:0000256" key="9">
    <source>
        <dbReference type="SAM" id="SignalP"/>
    </source>
</evidence>
<dbReference type="PROSITE" id="PS50011">
    <property type="entry name" value="PROTEIN_KINASE_DOM"/>
    <property type="match status" value="1"/>
</dbReference>
<keyword evidence="2" id="KW-0808">Transferase</keyword>
<feature type="transmembrane region" description="Helical" evidence="8">
    <location>
        <begin position="240"/>
        <end position="265"/>
    </location>
</feature>
<gene>
    <name evidence="11" type="ORF">JRO89_XS04G0183500</name>
</gene>
<keyword evidence="12" id="KW-1185">Reference proteome</keyword>
<evidence type="ECO:0000259" key="10">
    <source>
        <dbReference type="PROSITE" id="PS50011"/>
    </source>
</evidence>
<dbReference type="Pfam" id="PF19160">
    <property type="entry name" value="SPARK"/>
    <property type="match status" value="1"/>
</dbReference>
<evidence type="ECO:0000256" key="6">
    <source>
        <dbReference type="PROSITE-ProRule" id="PRU10141"/>
    </source>
</evidence>
<dbReference type="PROSITE" id="PS00107">
    <property type="entry name" value="PROTEIN_KINASE_ATP"/>
    <property type="match status" value="1"/>
</dbReference>
<evidence type="ECO:0000256" key="2">
    <source>
        <dbReference type="ARBA" id="ARBA00022679"/>
    </source>
</evidence>
<protein>
    <recommendedName>
        <fullName evidence="10">Protein kinase domain-containing protein</fullName>
    </recommendedName>
</protein>
<keyword evidence="4" id="KW-0418">Kinase</keyword>
<dbReference type="PROSITE" id="PS00108">
    <property type="entry name" value="PROTEIN_KINASE_ST"/>
    <property type="match status" value="1"/>
</dbReference>
<dbReference type="Gene3D" id="1.10.510.10">
    <property type="entry name" value="Transferase(Phosphotransferase) domain 1"/>
    <property type="match status" value="1"/>
</dbReference>
<dbReference type="Gene3D" id="3.30.200.20">
    <property type="entry name" value="Phosphorylase Kinase, domain 1"/>
    <property type="match status" value="1"/>
</dbReference>
<evidence type="ECO:0000256" key="7">
    <source>
        <dbReference type="SAM" id="MobiDB-lite"/>
    </source>
</evidence>
<evidence type="ECO:0000313" key="12">
    <source>
        <dbReference type="Proteomes" id="UP000827721"/>
    </source>
</evidence>
<reference evidence="11 12" key="1">
    <citation type="submission" date="2021-02" db="EMBL/GenBank/DDBJ databases">
        <title>Plant Genome Project.</title>
        <authorList>
            <person name="Zhang R.-G."/>
        </authorList>
    </citation>
    <scope>NUCLEOTIDE SEQUENCE [LARGE SCALE GENOMIC DNA]</scope>
    <source>
        <tissue evidence="11">Leaves</tissue>
    </source>
</reference>
<feature type="chain" id="PRO_5046771397" description="Protein kinase domain-containing protein" evidence="9">
    <location>
        <begin position="23"/>
        <end position="630"/>
    </location>
</feature>
<dbReference type="Proteomes" id="UP000827721">
    <property type="component" value="Unassembled WGS sequence"/>
</dbReference>
<evidence type="ECO:0000313" key="11">
    <source>
        <dbReference type="EMBL" id="KAH7572000.1"/>
    </source>
</evidence>
<dbReference type="InterPro" id="IPR011009">
    <property type="entry name" value="Kinase-like_dom_sf"/>
</dbReference>
<dbReference type="CDD" id="cd14066">
    <property type="entry name" value="STKc_IRAK"/>
    <property type="match status" value="1"/>
</dbReference>
<evidence type="ECO:0000256" key="5">
    <source>
        <dbReference type="ARBA" id="ARBA00022840"/>
    </source>
</evidence>
<keyword evidence="5 6" id="KW-0067">ATP-binding</keyword>
<name>A0ABQ8I5T9_9ROSI</name>
<evidence type="ECO:0000256" key="4">
    <source>
        <dbReference type="ARBA" id="ARBA00022777"/>
    </source>
</evidence>
<proteinExistence type="predicted"/>
<comment type="caution">
    <text evidence="11">The sequence shown here is derived from an EMBL/GenBank/DDBJ whole genome shotgun (WGS) entry which is preliminary data.</text>
</comment>
<feature type="binding site" evidence="6">
    <location>
        <position position="341"/>
    </location>
    <ligand>
        <name>ATP</name>
        <dbReference type="ChEBI" id="CHEBI:30616"/>
    </ligand>
</feature>
<sequence>MSPSQLFFLSVFLVSGFSLSSSSRSNTSIADRGQTVPDRSPLEEEASSCPLNFDSIRKLVHESPPKPVLTDMSSQCKAMFRAIRLLRSEYLRTNGYFLPPPDTTEACWQLFRSLMSEFIQGFDIQTSCGNYPDSMSETCKNITSRAEFESLIPAYRMQEIWRYCNQSLDTNSACDSCTSKLSSLVEFYSGSGNISICTGYAAMYTAAIVNQFGPTDRATMRCLFSLNFPSKPSGFKPHRIVFWAVVAGSAILGILGAISAVWFYWTRPKKSEKKKQVPVRYEACSVFGSGLYARGSNLVRFKFQEIKEATRNFSMENIVGKGGYGNVYKGILRDGTEVAFKRFKNCSAACDASFKHEVEVIASIRHVNLVALRGYCTATLSLEGHQRIIVCDLLHNGSLHDHLFRSGTAKLSWPIRQKIALGTARGLAYLHYGVQPDIIHRDIKASNILLDEEFEPQVADFGLAKFNYEGTTHLTTKVAGTMGYVAPEYALYGKLTKKSDVYSFGVVLLELLSGRKAYQTIDGKNVLLTDWTWELVTEGRALDVIDENIPEMSLPELMKQYVLIAAICVHPILEARPTMDQIVKILETDFSNHKVPEAYVASPSRDVINVTDESDNPSVTLMVEQSFEMT</sequence>
<keyword evidence="9" id="KW-0732">Signal</keyword>
<accession>A0ABQ8I5T9</accession>
<dbReference type="SMART" id="SM00220">
    <property type="entry name" value="S_TKc"/>
    <property type="match status" value="1"/>
</dbReference>
<feature type="domain" description="Protein kinase" evidence="10">
    <location>
        <begin position="313"/>
        <end position="590"/>
    </location>
</feature>
<organism evidence="11 12">
    <name type="scientific">Xanthoceras sorbifolium</name>
    <dbReference type="NCBI Taxonomy" id="99658"/>
    <lineage>
        <taxon>Eukaryota</taxon>
        <taxon>Viridiplantae</taxon>
        <taxon>Streptophyta</taxon>
        <taxon>Embryophyta</taxon>
        <taxon>Tracheophyta</taxon>
        <taxon>Spermatophyta</taxon>
        <taxon>Magnoliopsida</taxon>
        <taxon>eudicotyledons</taxon>
        <taxon>Gunneridae</taxon>
        <taxon>Pentapetalae</taxon>
        <taxon>rosids</taxon>
        <taxon>malvids</taxon>
        <taxon>Sapindales</taxon>
        <taxon>Sapindaceae</taxon>
        <taxon>Xanthoceroideae</taxon>
        <taxon>Xanthoceras</taxon>
    </lineage>
</organism>
<keyword evidence="8" id="KW-0472">Membrane</keyword>
<keyword evidence="1" id="KW-0723">Serine/threonine-protein kinase</keyword>
<dbReference type="InterPro" id="IPR017441">
    <property type="entry name" value="Protein_kinase_ATP_BS"/>
</dbReference>
<dbReference type="InterPro" id="IPR000719">
    <property type="entry name" value="Prot_kinase_dom"/>
</dbReference>
<dbReference type="InterPro" id="IPR008271">
    <property type="entry name" value="Ser/Thr_kinase_AS"/>
</dbReference>
<evidence type="ECO:0000256" key="8">
    <source>
        <dbReference type="SAM" id="Phobius"/>
    </source>
</evidence>
<keyword evidence="8" id="KW-1133">Transmembrane helix</keyword>
<dbReference type="SUPFAM" id="SSF56112">
    <property type="entry name" value="Protein kinase-like (PK-like)"/>
    <property type="match status" value="1"/>
</dbReference>
<dbReference type="Pfam" id="PF07714">
    <property type="entry name" value="PK_Tyr_Ser-Thr"/>
    <property type="match status" value="1"/>
</dbReference>
<dbReference type="PANTHER" id="PTHR47989:SF62">
    <property type="entry name" value="OS05G0423500 PROTEIN"/>
    <property type="match status" value="1"/>
</dbReference>
<dbReference type="InterPro" id="IPR043891">
    <property type="entry name" value="SPARK"/>
</dbReference>
<feature type="region of interest" description="Disordered" evidence="7">
    <location>
        <begin position="20"/>
        <end position="46"/>
    </location>
</feature>
<feature type="signal peptide" evidence="9">
    <location>
        <begin position="1"/>
        <end position="22"/>
    </location>
</feature>
<evidence type="ECO:0000256" key="3">
    <source>
        <dbReference type="ARBA" id="ARBA00022741"/>
    </source>
</evidence>
<evidence type="ECO:0000256" key="1">
    <source>
        <dbReference type="ARBA" id="ARBA00022527"/>
    </source>
</evidence>
<dbReference type="PANTHER" id="PTHR47989">
    <property type="entry name" value="OS01G0750732 PROTEIN"/>
    <property type="match status" value="1"/>
</dbReference>
<keyword evidence="8" id="KW-0812">Transmembrane</keyword>